<comment type="caution">
    <text evidence="1">The sequence shown here is derived from an EMBL/GenBank/DDBJ whole genome shotgun (WGS) entry which is preliminary data.</text>
</comment>
<reference evidence="1 2" key="1">
    <citation type="journal article" date="2019" name="Sci. Rep.">
        <title>Orb-weaving spider Araneus ventricosus genome elucidates the spidroin gene catalogue.</title>
        <authorList>
            <person name="Kono N."/>
            <person name="Nakamura H."/>
            <person name="Ohtoshi R."/>
            <person name="Moran D.A.P."/>
            <person name="Shinohara A."/>
            <person name="Yoshida Y."/>
            <person name="Fujiwara M."/>
            <person name="Mori M."/>
            <person name="Tomita M."/>
            <person name="Arakawa K."/>
        </authorList>
    </citation>
    <scope>NUCLEOTIDE SEQUENCE [LARGE SCALE GENOMIC DNA]</scope>
</reference>
<name>A0A4Y2HQQ6_ARAVE</name>
<keyword evidence="2" id="KW-1185">Reference proteome</keyword>
<protein>
    <submittedName>
        <fullName evidence="1">Uncharacterized protein</fullName>
    </submittedName>
</protein>
<dbReference type="Proteomes" id="UP000499080">
    <property type="component" value="Unassembled WGS sequence"/>
</dbReference>
<sequence length="101" mass="11777">MNTNEMKGNKHHEQISKSKGYFEYNKNELHYNIVKPWNENMNSNATEILPLRRKRENPPPTYSICTQTLRTRRRPCRSIVSSSVGNISFPMSQIDSTCESD</sequence>
<gene>
    <name evidence="1" type="ORF">AVEN_188585_1</name>
</gene>
<evidence type="ECO:0000313" key="2">
    <source>
        <dbReference type="Proteomes" id="UP000499080"/>
    </source>
</evidence>
<dbReference type="AlphaFoldDB" id="A0A4Y2HQQ6"/>
<accession>A0A4Y2HQQ6</accession>
<proteinExistence type="predicted"/>
<organism evidence="1 2">
    <name type="scientific">Araneus ventricosus</name>
    <name type="common">Orbweaver spider</name>
    <name type="synonym">Epeira ventricosa</name>
    <dbReference type="NCBI Taxonomy" id="182803"/>
    <lineage>
        <taxon>Eukaryota</taxon>
        <taxon>Metazoa</taxon>
        <taxon>Ecdysozoa</taxon>
        <taxon>Arthropoda</taxon>
        <taxon>Chelicerata</taxon>
        <taxon>Arachnida</taxon>
        <taxon>Araneae</taxon>
        <taxon>Araneomorphae</taxon>
        <taxon>Entelegynae</taxon>
        <taxon>Araneoidea</taxon>
        <taxon>Araneidae</taxon>
        <taxon>Araneus</taxon>
    </lineage>
</organism>
<evidence type="ECO:0000313" key="1">
    <source>
        <dbReference type="EMBL" id="GBM67747.1"/>
    </source>
</evidence>
<dbReference type="EMBL" id="BGPR01002099">
    <property type="protein sequence ID" value="GBM67747.1"/>
    <property type="molecule type" value="Genomic_DNA"/>
</dbReference>